<dbReference type="GO" id="GO:0005774">
    <property type="term" value="C:vacuolar membrane"/>
    <property type="evidence" value="ECO:0007669"/>
    <property type="project" value="TreeGrafter"/>
</dbReference>
<evidence type="ECO:0008006" key="10">
    <source>
        <dbReference type="Google" id="ProtNLM"/>
    </source>
</evidence>
<keyword evidence="9" id="KW-1185">Reference proteome</keyword>
<keyword evidence="4 7" id="KW-0931">ER-Golgi transport</keyword>
<proteinExistence type="inferred from homology"/>
<evidence type="ECO:0000313" key="8">
    <source>
        <dbReference type="EnsemblMetazoa" id="CLYHEMP008211.3"/>
    </source>
</evidence>
<dbReference type="GeneID" id="136814284"/>
<keyword evidence="5 7" id="KW-0653">Protein transport</keyword>
<evidence type="ECO:0000256" key="3">
    <source>
        <dbReference type="ARBA" id="ARBA00022448"/>
    </source>
</evidence>
<protein>
    <recommendedName>
        <fullName evidence="10">Alpha-soluble NSF attachment protein</fullName>
    </recommendedName>
</protein>
<dbReference type="GO" id="GO:0006886">
    <property type="term" value="P:intracellular protein transport"/>
    <property type="evidence" value="ECO:0007669"/>
    <property type="project" value="UniProtKB-UniRule"/>
</dbReference>
<dbReference type="AlphaFoldDB" id="A0A7M5V1Q4"/>
<dbReference type="Pfam" id="PF14938">
    <property type="entry name" value="SNAP"/>
    <property type="match status" value="1"/>
</dbReference>
<evidence type="ECO:0000256" key="7">
    <source>
        <dbReference type="RuleBase" id="RU367013"/>
    </source>
</evidence>
<dbReference type="CDD" id="cd15832">
    <property type="entry name" value="SNAP"/>
    <property type="match status" value="1"/>
</dbReference>
<dbReference type="EnsemblMetazoa" id="CLYHEMT008211.3">
    <property type="protein sequence ID" value="CLYHEMP008211.3"/>
    <property type="gene ID" value="CLYHEMG008211"/>
</dbReference>
<dbReference type="GO" id="GO:0005483">
    <property type="term" value="F:soluble NSF attachment protein activity"/>
    <property type="evidence" value="ECO:0007669"/>
    <property type="project" value="TreeGrafter"/>
</dbReference>
<dbReference type="PANTHER" id="PTHR13768">
    <property type="entry name" value="SOLUBLE NSF ATTACHMENT PROTEIN SNAP"/>
    <property type="match status" value="1"/>
</dbReference>
<dbReference type="FunFam" id="1.25.40.10:FF:000049">
    <property type="entry name" value="Alpha-soluble NSF attachment protein-like"/>
    <property type="match status" value="1"/>
</dbReference>
<keyword evidence="6 7" id="KW-0472">Membrane</keyword>
<reference evidence="8" key="1">
    <citation type="submission" date="2021-01" db="UniProtKB">
        <authorList>
            <consortium name="EnsemblMetazoa"/>
        </authorList>
    </citation>
    <scope>IDENTIFICATION</scope>
</reference>
<dbReference type="OrthoDB" id="418484at2759"/>
<dbReference type="PANTHER" id="PTHR13768:SF8">
    <property type="entry name" value="ALPHA-SOLUBLE NSF ATTACHMENT PROTEIN"/>
    <property type="match status" value="1"/>
</dbReference>
<dbReference type="SUPFAM" id="SSF48452">
    <property type="entry name" value="TPR-like"/>
    <property type="match status" value="1"/>
</dbReference>
<comment type="function">
    <text evidence="7">Required for vesicular transport between the endoplasmic reticulum and the Golgi apparatus.</text>
</comment>
<dbReference type="PRINTS" id="PR00448">
    <property type="entry name" value="NSFATTACHMNT"/>
</dbReference>
<keyword evidence="3 7" id="KW-0813">Transport</keyword>
<name>A0A7M5V1Q4_9CNID</name>
<sequence>MGDEERANNFYMEAQKKMESTKGFMSRMFGAHSKIEDACDLFQRAGNAYKMAKKWSAAGNAFCELAKIQLNQLQSKHEAATQYVEAANCYRKSDHQEAINCLELAVEIFTDMGRFAIAAKHHVTIAEIYESNLMNVDMAITHFTQAADYYKGEESSSAANKCLLKVAMHSATQENYNKAISLYEEVAAVALESSLLKYSAREYLFKASLCQLCHDMDVAKGSIEKYCQMFPAFEDSREMKLLTKILTAFEEDNIDNYTEAVREYDSISRLDQWYTTILLRVKSKIGSGGIAVKDDGEPDLS</sequence>
<dbReference type="GO" id="GO:0031201">
    <property type="term" value="C:SNARE complex"/>
    <property type="evidence" value="ECO:0007669"/>
    <property type="project" value="TreeGrafter"/>
</dbReference>
<evidence type="ECO:0000256" key="2">
    <source>
        <dbReference type="ARBA" id="ARBA00010050"/>
    </source>
</evidence>
<dbReference type="Proteomes" id="UP000594262">
    <property type="component" value="Unplaced"/>
</dbReference>
<dbReference type="Gene3D" id="1.25.40.10">
    <property type="entry name" value="Tetratricopeptide repeat domain"/>
    <property type="match status" value="1"/>
</dbReference>
<evidence type="ECO:0000256" key="1">
    <source>
        <dbReference type="ARBA" id="ARBA00004170"/>
    </source>
</evidence>
<evidence type="ECO:0000313" key="9">
    <source>
        <dbReference type="Proteomes" id="UP000594262"/>
    </source>
</evidence>
<organism evidence="8 9">
    <name type="scientific">Clytia hemisphaerica</name>
    <dbReference type="NCBI Taxonomy" id="252671"/>
    <lineage>
        <taxon>Eukaryota</taxon>
        <taxon>Metazoa</taxon>
        <taxon>Cnidaria</taxon>
        <taxon>Hydrozoa</taxon>
        <taxon>Hydroidolina</taxon>
        <taxon>Leptothecata</taxon>
        <taxon>Obeliida</taxon>
        <taxon>Clytiidae</taxon>
        <taxon>Clytia</taxon>
    </lineage>
</organism>
<evidence type="ECO:0000256" key="6">
    <source>
        <dbReference type="ARBA" id="ARBA00023136"/>
    </source>
</evidence>
<comment type="subcellular location">
    <subcellularLocation>
        <location evidence="1 7">Membrane</location>
        <topology evidence="1 7">Peripheral membrane protein</topology>
    </subcellularLocation>
</comment>
<dbReference type="GO" id="GO:0019905">
    <property type="term" value="F:syntaxin binding"/>
    <property type="evidence" value="ECO:0007669"/>
    <property type="project" value="TreeGrafter"/>
</dbReference>
<dbReference type="InterPro" id="IPR011990">
    <property type="entry name" value="TPR-like_helical_dom_sf"/>
</dbReference>
<comment type="similarity">
    <text evidence="2 7">Belongs to the SNAP family.</text>
</comment>
<dbReference type="RefSeq" id="XP_066926909.1">
    <property type="nucleotide sequence ID" value="XM_067070808.1"/>
</dbReference>
<dbReference type="InterPro" id="IPR000744">
    <property type="entry name" value="NSF_attach"/>
</dbReference>
<evidence type="ECO:0000256" key="4">
    <source>
        <dbReference type="ARBA" id="ARBA00022892"/>
    </source>
</evidence>
<evidence type="ECO:0000256" key="5">
    <source>
        <dbReference type="ARBA" id="ARBA00022927"/>
    </source>
</evidence>
<accession>A0A7M5V1Q4</accession>
<dbReference type="GO" id="GO:0035494">
    <property type="term" value="P:SNARE complex disassembly"/>
    <property type="evidence" value="ECO:0007669"/>
    <property type="project" value="TreeGrafter"/>
</dbReference>